<evidence type="ECO:0008006" key="4">
    <source>
        <dbReference type="Google" id="ProtNLM"/>
    </source>
</evidence>
<dbReference type="InterPro" id="IPR008964">
    <property type="entry name" value="Invasin/intimin_cell_adhesion"/>
</dbReference>
<dbReference type="SUPFAM" id="SSF49373">
    <property type="entry name" value="Invasin/intimin cell-adhesion fragments"/>
    <property type="match status" value="1"/>
</dbReference>
<evidence type="ECO:0000313" key="3">
    <source>
        <dbReference type="Proteomes" id="UP000297472"/>
    </source>
</evidence>
<accession>A0A4Y8JVQ4</accession>
<dbReference type="RefSeq" id="WP_134424326.1">
    <property type="nucleotide sequence ID" value="NZ_SOHA01000020.1"/>
</dbReference>
<evidence type="ECO:0000256" key="1">
    <source>
        <dbReference type="SAM" id="SignalP"/>
    </source>
</evidence>
<feature type="signal peptide" evidence="1">
    <location>
        <begin position="1"/>
        <end position="19"/>
    </location>
</feature>
<keyword evidence="3" id="KW-1185">Reference proteome</keyword>
<dbReference type="Gene3D" id="2.60.40.10">
    <property type="entry name" value="Immunoglobulins"/>
    <property type="match status" value="1"/>
</dbReference>
<dbReference type="InterPro" id="IPR013783">
    <property type="entry name" value="Ig-like_fold"/>
</dbReference>
<feature type="chain" id="PRO_5038623436" description="IPT/TIG domain-containing protein" evidence="1">
    <location>
        <begin position="20"/>
        <end position="420"/>
    </location>
</feature>
<gene>
    <name evidence="2" type="ORF">E3T49_07380</name>
</gene>
<dbReference type="AlphaFoldDB" id="A0A4Y8JVQ4"/>
<keyword evidence="1" id="KW-0732">Signal</keyword>
<sequence length="420" mass="41793">MRRVRSGPLLALLLPPMLALGLATDTGAGARASAGPLHSERTALAVDAPASAEAGRVLTVAVSGAGNGSTVRLIAIGSLGQIVLTATATADTARFHLPVAFTRTAGSVTLVATSAGFVAHGTTELLAGTAVGPVQAVVGARSIVADGADASMVVTIPVDVWGNAVAEGSPVQFFRQNPDGTQGTSQTTMTHLLAFANLLSGTRAGRGTVWVSVGTVSGPAVSLDEVAGPPEPFTLEPVEPLLAGRAMADGQTLVPVRTSVLRDRFGNVEPDGTQVTVEWSGAEGPARATAVTIAGVAQISVQAPSTPGDLQITGFCRGVASAGALVLPFSAAVGDFPVTADLRPAAVNVTVGPVTGYGGSLVPDGTPVSVSVTDETGPAGSRSGGLVNGTADVVVPSRKLVGRVTVTVSVLGAQTEKTLR</sequence>
<dbReference type="OrthoDB" id="5107592at2"/>
<reference evidence="2 3" key="1">
    <citation type="submission" date="2019-03" db="EMBL/GenBank/DDBJ databases">
        <title>Genomics of glacier-inhabiting Cryobacterium strains.</title>
        <authorList>
            <person name="Liu Q."/>
            <person name="Xin Y.-H."/>
        </authorList>
    </citation>
    <scope>NUCLEOTIDE SEQUENCE [LARGE SCALE GENOMIC DNA]</scope>
    <source>
        <strain evidence="2 3">TMT1-51</strain>
    </source>
</reference>
<organism evidence="2 3">
    <name type="scientific">Cryobacterium cryoconiti</name>
    <dbReference type="NCBI Taxonomy" id="1259239"/>
    <lineage>
        <taxon>Bacteria</taxon>
        <taxon>Bacillati</taxon>
        <taxon>Actinomycetota</taxon>
        <taxon>Actinomycetes</taxon>
        <taxon>Micrococcales</taxon>
        <taxon>Microbacteriaceae</taxon>
        <taxon>Cryobacterium</taxon>
    </lineage>
</organism>
<dbReference type="GO" id="GO:0005975">
    <property type="term" value="P:carbohydrate metabolic process"/>
    <property type="evidence" value="ECO:0007669"/>
    <property type="project" value="UniProtKB-ARBA"/>
</dbReference>
<dbReference type="EMBL" id="SOHA01000020">
    <property type="protein sequence ID" value="TFD30673.1"/>
    <property type="molecule type" value="Genomic_DNA"/>
</dbReference>
<evidence type="ECO:0000313" key="2">
    <source>
        <dbReference type="EMBL" id="TFD30673.1"/>
    </source>
</evidence>
<protein>
    <recommendedName>
        <fullName evidence="4">IPT/TIG domain-containing protein</fullName>
    </recommendedName>
</protein>
<dbReference type="Proteomes" id="UP000297472">
    <property type="component" value="Unassembled WGS sequence"/>
</dbReference>
<name>A0A4Y8JVQ4_9MICO</name>
<proteinExistence type="predicted"/>
<comment type="caution">
    <text evidence="2">The sequence shown here is derived from an EMBL/GenBank/DDBJ whole genome shotgun (WGS) entry which is preliminary data.</text>
</comment>